<dbReference type="SUPFAM" id="SSF81301">
    <property type="entry name" value="Nucleotidyltransferase"/>
    <property type="match status" value="1"/>
</dbReference>
<evidence type="ECO:0000313" key="2">
    <source>
        <dbReference type="Proteomes" id="UP001367922"/>
    </source>
</evidence>
<reference evidence="1 2" key="1">
    <citation type="submission" date="2024-01" db="EMBL/GenBank/DDBJ databases">
        <title>Seven novel Bacillus-like species.</title>
        <authorList>
            <person name="Liu G."/>
        </authorList>
    </citation>
    <scope>NUCLEOTIDE SEQUENCE [LARGE SCALE GENOMIC DNA]</scope>
    <source>
        <strain evidence="1 2">FJAT-53711</strain>
    </source>
</reference>
<proteinExistence type="predicted"/>
<keyword evidence="1" id="KW-0548">Nucleotidyltransferase</keyword>
<dbReference type="InterPro" id="IPR043519">
    <property type="entry name" value="NT_sf"/>
</dbReference>
<dbReference type="Gene3D" id="3.30.460.10">
    <property type="entry name" value="Beta Polymerase, domain 2"/>
    <property type="match status" value="1"/>
</dbReference>
<dbReference type="RefSeq" id="WP_336481348.1">
    <property type="nucleotide sequence ID" value="NZ_JBAWSV010000001.1"/>
</dbReference>
<dbReference type="Proteomes" id="UP001367922">
    <property type="component" value="Unassembled WGS sequence"/>
</dbReference>
<comment type="caution">
    <text evidence="1">The sequence shown here is derived from an EMBL/GenBank/DDBJ whole genome shotgun (WGS) entry which is preliminary data.</text>
</comment>
<protein>
    <submittedName>
        <fullName evidence="1">Nucleotidyltransferase domain-containing protein</fullName>
        <ecNumber evidence="1">2.7.7.-</ecNumber>
    </submittedName>
</protein>
<dbReference type="GO" id="GO:0016779">
    <property type="term" value="F:nucleotidyltransferase activity"/>
    <property type="evidence" value="ECO:0007669"/>
    <property type="project" value="UniProtKB-KW"/>
</dbReference>
<gene>
    <name evidence="1" type="ORF">WAX78_03005</name>
</gene>
<organism evidence="1 2">
    <name type="scientific">Bacillus yunxiaonensis</name>
    <dbReference type="NCBI Taxonomy" id="3127665"/>
    <lineage>
        <taxon>Bacteria</taxon>
        <taxon>Bacillati</taxon>
        <taxon>Bacillota</taxon>
        <taxon>Bacilli</taxon>
        <taxon>Bacillales</taxon>
        <taxon>Bacillaceae</taxon>
        <taxon>Bacillus</taxon>
    </lineage>
</organism>
<name>A0ABU8FR27_9BACI</name>
<dbReference type="EC" id="2.7.7.-" evidence="1"/>
<keyword evidence="2" id="KW-1185">Reference proteome</keyword>
<keyword evidence="1" id="KW-0808">Transferase</keyword>
<dbReference type="EMBL" id="JBAWSV010000001">
    <property type="protein sequence ID" value="MEI4828430.1"/>
    <property type="molecule type" value="Genomic_DNA"/>
</dbReference>
<accession>A0ABU8FR27</accession>
<sequence length="244" mass="28046">MEPMEAAKQVLASQFPTCDAALLGGSIARGEGTNTSDLDIIIFDGTLSSAYRESFIAYGWPVEVFVHNFTSYKDFFASDCKRGRPSLPQLVVEGIVLKDIKGNIPVIKKEAQQLLEKGPESWTEETMQQKRYFITDVLDDFIGATKREEELFIANHLANLVHEFVLRMNNCWTGQSKWFMKALKKYDEQFAEEFVTVFEQFYKTGEKEQIIVFVNHILDMYGGRLFDGFCIGKVEKRWSIEKFL</sequence>
<dbReference type="CDD" id="cd05403">
    <property type="entry name" value="NT_KNTase_like"/>
    <property type="match status" value="1"/>
</dbReference>
<evidence type="ECO:0000313" key="1">
    <source>
        <dbReference type="EMBL" id="MEI4828430.1"/>
    </source>
</evidence>